<dbReference type="RefSeq" id="WP_220191834.1">
    <property type="nucleotide sequence ID" value="NZ_BNJF01000001.1"/>
</dbReference>
<organism evidence="1 2">
    <name type="scientific">Ktedonospora formicarum</name>
    <dbReference type="NCBI Taxonomy" id="2778364"/>
    <lineage>
        <taxon>Bacteria</taxon>
        <taxon>Bacillati</taxon>
        <taxon>Chloroflexota</taxon>
        <taxon>Ktedonobacteria</taxon>
        <taxon>Ktedonobacterales</taxon>
        <taxon>Ktedonobacteraceae</taxon>
        <taxon>Ktedonospora</taxon>
    </lineage>
</organism>
<dbReference type="InterPro" id="IPR011032">
    <property type="entry name" value="GroES-like_sf"/>
</dbReference>
<protein>
    <submittedName>
        <fullName evidence="1">Uncharacterized protein</fullName>
    </submittedName>
</protein>
<dbReference type="EMBL" id="BNJF01000001">
    <property type="protein sequence ID" value="GHO42269.1"/>
    <property type="molecule type" value="Genomic_DNA"/>
</dbReference>
<keyword evidence="2" id="KW-1185">Reference proteome</keyword>
<proteinExistence type="predicted"/>
<dbReference type="SUPFAM" id="SSF50129">
    <property type="entry name" value="GroES-like"/>
    <property type="match status" value="1"/>
</dbReference>
<evidence type="ECO:0000313" key="1">
    <source>
        <dbReference type="EMBL" id="GHO42269.1"/>
    </source>
</evidence>
<gene>
    <name evidence="1" type="ORF">KSX_04320</name>
</gene>
<evidence type="ECO:0000313" key="2">
    <source>
        <dbReference type="Proteomes" id="UP000612362"/>
    </source>
</evidence>
<name>A0A8J3HRH1_9CHLR</name>
<reference evidence="1" key="1">
    <citation type="submission" date="2020-10" db="EMBL/GenBank/DDBJ databases">
        <title>Taxonomic study of unclassified bacteria belonging to the class Ktedonobacteria.</title>
        <authorList>
            <person name="Yabe S."/>
            <person name="Wang C.M."/>
            <person name="Zheng Y."/>
            <person name="Sakai Y."/>
            <person name="Cavaletti L."/>
            <person name="Monciardini P."/>
            <person name="Donadio S."/>
        </authorList>
    </citation>
    <scope>NUCLEOTIDE SEQUENCE</scope>
    <source>
        <strain evidence="1">SOSP1-1</strain>
    </source>
</reference>
<comment type="caution">
    <text evidence="1">The sequence shown here is derived from an EMBL/GenBank/DDBJ whole genome shotgun (WGS) entry which is preliminary data.</text>
</comment>
<accession>A0A8J3HRH1</accession>
<dbReference type="AlphaFoldDB" id="A0A8J3HRH1"/>
<dbReference type="Gene3D" id="3.90.180.10">
    <property type="entry name" value="Medium-chain alcohol dehydrogenases, catalytic domain"/>
    <property type="match status" value="1"/>
</dbReference>
<dbReference type="Proteomes" id="UP000612362">
    <property type="component" value="Unassembled WGS sequence"/>
</dbReference>
<sequence>MKAAVLHHFGDIPHYEDFPDPTPLEEEILAQVKAVALENFDRALAKGTHYANHQLLPTLPAIVGTDGIALREDGQLIGFGGCGLLMARWLKRRSFPKPIASRSLKASMLRRRQRFLHRR</sequence>